<evidence type="ECO:0000313" key="2">
    <source>
        <dbReference type="EMBL" id="CAG9792962.1"/>
    </source>
</evidence>
<evidence type="ECO:0000256" key="1">
    <source>
        <dbReference type="SAM" id="MobiDB-lite"/>
    </source>
</evidence>
<dbReference type="Proteomes" id="UP001153714">
    <property type="component" value="Chromosome 5"/>
</dbReference>
<protein>
    <submittedName>
        <fullName evidence="2">Uncharacterized protein</fullName>
    </submittedName>
</protein>
<dbReference type="OrthoDB" id="7483379at2759"/>
<dbReference type="AlphaFoldDB" id="A0A9N9WJ62"/>
<evidence type="ECO:0000313" key="3">
    <source>
        <dbReference type="Proteomes" id="UP001153714"/>
    </source>
</evidence>
<proteinExistence type="predicted"/>
<feature type="region of interest" description="Disordered" evidence="1">
    <location>
        <begin position="228"/>
        <end position="272"/>
    </location>
</feature>
<sequence>MFYERFTGKKKMTSQRGITTLGELLGEQTESDKDEEVLERVKILAQEHLPEGWTNWEVSTVTKEEVFGEKIEPSVMNKLVFALPTVGLTRAFLPDANHLSEKGYRVIRLKLLDWAFTRALILGPPAVANRIRGSALRTELFKQAVEPLRPLLHTRSEADAILSGRRLGSEETNRKRRSNSSSTSYSHYQHEEPPLRRRRVESPSPIQDARIGALEQRVEDMFSIILERLEPRQRDDPESDKENESYDEVEISSEASNSPSWHAPPLDLSDWHGEGNERELEFLPSIKEADPLIPEPSAELKCEGIECQRLGTESWNRVRYKEVEKHLHAGSVFSALKVNTELGTLASQPSPSMNKQEGMLGTITHGLLLQCKALARVLMLL</sequence>
<gene>
    <name evidence="2" type="ORF">DIATSA_LOCUS10443</name>
</gene>
<feature type="compositionally biased region" description="Basic and acidic residues" evidence="1">
    <location>
        <begin position="228"/>
        <end position="244"/>
    </location>
</feature>
<accession>A0A9N9WJ62</accession>
<organism evidence="2 3">
    <name type="scientific">Diatraea saccharalis</name>
    <name type="common">sugarcane borer</name>
    <dbReference type="NCBI Taxonomy" id="40085"/>
    <lineage>
        <taxon>Eukaryota</taxon>
        <taxon>Metazoa</taxon>
        <taxon>Ecdysozoa</taxon>
        <taxon>Arthropoda</taxon>
        <taxon>Hexapoda</taxon>
        <taxon>Insecta</taxon>
        <taxon>Pterygota</taxon>
        <taxon>Neoptera</taxon>
        <taxon>Endopterygota</taxon>
        <taxon>Lepidoptera</taxon>
        <taxon>Glossata</taxon>
        <taxon>Ditrysia</taxon>
        <taxon>Pyraloidea</taxon>
        <taxon>Crambidae</taxon>
        <taxon>Crambinae</taxon>
        <taxon>Diatraea</taxon>
    </lineage>
</organism>
<name>A0A9N9WJ62_9NEOP</name>
<feature type="region of interest" description="Disordered" evidence="1">
    <location>
        <begin position="162"/>
        <end position="213"/>
    </location>
</feature>
<reference evidence="2" key="2">
    <citation type="submission" date="2022-10" db="EMBL/GenBank/DDBJ databases">
        <authorList>
            <consortium name="ENA_rothamsted_submissions"/>
            <consortium name="culmorum"/>
            <person name="King R."/>
        </authorList>
    </citation>
    <scope>NUCLEOTIDE SEQUENCE</scope>
</reference>
<dbReference type="EMBL" id="OU893336">
    <property type="protein sequence ID" value="CAG9792962.1"/>
    <property type="molecule type" value="Genomic_DNA"/>
</dbReference>
<keyword evidence="3" id="KW-1185">Reference proteome</keyword>
<reference evidence="2" key="1">
    <citation type="submission" date="2021-12" db="EMBL/GenBank/DDBJ databases">
        <authorList>
            <person name="King R."/>
        </authorList>
    </citation>
    <scope>NUCLEOTIDE SEQUENCE</scope>
</reference>